<feature type="region of interest" description="Disordered" evidence="3">
    <location>
        <begin position="197"/>
        <end position="225"/>
    </location>
</feature>
<dbReference type="InterPro" id="IPR036517">
    <property type="entry name" value="FF_domain_sf"/>
</dbReference>
<dbReference type="PANTHER" id="PTHR15377:SF3">
    <property type="entry name" value="WW DOMAIN-CONTAINING PROTEIN"/>
    <property type="match status" value="1"/>
</dbReference>
<feature type="coiled-coil region" evidence="2">
    <location>
        <begin position="909"/>
        <end position="947"/>
    </location>
</feature>
<dbReference type="PROSITE" id="PS51676">
    <property type="entry name" value="FF"/>
    <property type="match status" value="4"/>
</dbReference>
<dbReference type="SMART" id="SM00456">
    <property type="entry name" value="WW"/>
    <property type="match status" value="2"/>
</dbReference>
<feature type="domain" description="FF" evidence="5">
    <location>
        <begin position="734"/>
        <end position="789"/>
    </location>
</feature>
<dbReference type="PROSITE" id="PS50020">
    <property type="entry name" value="WW_DOMAIN_2"/>
    <property type="match status" value="1"/>
</dbReference>
<dbReference type="SUPFAM" id="SSF81698">
    <property type="entry name" value="FF domain"/>
    <property type="match status" value="5"/>
</dbReference>
<dbReference type="Pfam" id="PF00397">
    <property type="entry name" value="WW"/>
    <property type="match status" value="1"/>
</dbReference>
<feature type="compositionally biased region" description="Basic residues" evidence="3">
    <location>
        <begin position="1099"/>
        <end position="1108"/>
    </location>
</feature>
<dbReference type="EMBL" id="JAFEMO010000005">
    <property type="protein sequence ID" value="KAH7569805.1"/>
    <property type="molecule type" value="Genomic_DNA"/>
</dbReference>
<dbReference type="PANTHER" id="PTHR15377">
    <property type="entry name" value="TRANSCRIPTION ELONGATION REGULATOR 1"/>
    <property type="match status" value="1"/>
</dbReference>
<evidence type="ECO:0000313" key="6">
    <source>
        <dbReference type="EMBL" id="KAH7569805.1"/>
    </source>
</evidence>
<evidence type="ECO:0000259" key="4">
    <source>
        <dbReference type="PROSITE" id="PS50020"/>
    </source>
</evidence>
<feature type="region of interest" description="Disordered" evidence="3">
    <location>
        <begin position="62"/>
        <end position="116"/>
    </location>
</feature>
<dbReference type="InterPro" id="IPR001202">
    <property type="entry name" value="WW_dom"/>
</dbReference>
<dbReference type="Gene3D" id="1.10.10.440">
    <property type="entry name" value="FF domain"/>
    <property type="match status" value="5"/>
</dbReference>
<dbReference type="Proteomes" id="UP000827721">
    <property type="component" value="Unassembled WGS sequence"/>
</dbReference>
<evidence type="ECO:0000256" key="3">
    <source>
        <dbReference type="SAM" id="MobiDB-lite"/>
    </source>
</evidence>
<feature type="compositionally biased region" description="Low complexity" evidence="3">
    <location>
        <begin position="237"/>
        <end position="248"/>
    </location>
</feature>
<dbReference type="SUPFAM" id="SSF51045">
    <property type="entry name" value="WW domain"/>
    <property type="match status" value="1"/>
</dbReference>
<feature type="region of interest" description="Disordered" evidence="3">
    <location>
        <begin position="237"/>
        <end position="256"/>
    </location>
</feature>
<feature type="compositionally biased region" description="Polar residues" evidence="3">
    <location>
        <begin position="62"/>
        <end position="73"/>
    </location>
</feature>
<feature type="compositionally biased region" description="Polar residues" evidence="3">
    <location>
        <begin position="600"/>
        <end position="616"/>
    </location>
</feature>
<dbReference type="PROSITE" id="PS01159">
    <property type="entry name" value="WW_DOMAIN_1"/>
    <property type="match status" value="1"/>
</dbReference>
<feature type="domain" description="FF" evidence="5">
    <location>
        <begin position="667"/>
        <end position="721"/>
    </location>
</feature>
<dbReference type="InterPro" id="IPR036020">
    <property type="entry name" value="WW_dom_sf"/>
</dbReference>
<keyword evidence="7" id="KW-1185">Reference proteome</keyword>
<dbReference type="InterPro" id="IPR002713">
    <property type="entry name" value="FF_domain"/>
</dbReference>
<feature type="domain" description="WW" evidence="4">
    <location>
        <begin position="435"/>
        <end position="468"/>
    </location>
</feature>
<feature type="region of interest" description="Disordered" evidence="3">
    <location>
        <begin position="597"/>
        <end position="616"/>
    </location>
</feature>
<dbReference type="InterPro" id="IPR045148">
    <property type="entry name" value="TCRG1-like"/>
</dbReference>
<feature type="compositionally biased region" description="Basic and acidic residues" evidence="3">
    <location>
        <begin position="638"/>
        <end position="647"/>
    </location>
</feature>
<feature type="domain" description="FF" evidence="5">
    <location>
        <begin position="802"/>
        <end position="856"/>
    </location>
</feature>
<feature type="compositionally biased region" description="Polar residues" evidence="3">
    <location>
        <begin position="197"/>
        <end position="212"/>
    </location>
</feature>
<reference evidence="6 7" key="1">
    <citation type="submission" date="2021-02" db="EMBL/GenBank/DDBJ databases">
        <title>Plant Genome Project.</title>
        <authorList>
            <person name="Zhang R.-G."/>
        </authorList>
    </citation>
    <scope>NUCLEOTIDE SEQUENCE [LARGE SCALE GENOMIC DNA]</scope>
    <source>
        <tissue evidence="6">Leaves</tissue>
    </source>
</reference>
<dbReference type="CDD" id="cd00201">
    <property type="entry name" value="WW"/>
    <property type="match status" value="1"/>
</dbReference>
<proteinExistence type="predicted"/>
<protein>
    <recommendedName>
        <fullName evidence="8">Pre-mRNA-processing protein 40C</fullName>
    </recommendedName>
</protein>
<feature type="compositionally biased region" description="Basic and acidic residues" evidence="3">
    <location>
        <begin position="968"/>
        <end position="987"/>
    </location>
</feature>
<feature type="region of interest" description="Disordered" evidence="3">
    <location>
        <begin position="1071"/>
        <end position="1108"/>
    </location>
</feature>
<feature type="compositionally biased region" description="Low complexity" evidence="3">
    <location>
        <begin position="77"/>
        <end position="95"/>
    </location>
</feature>
<gene>
    <name evidence="6" type="ORF">JRO89_XS05G0002400</name>
</gene>
<dbReference type="Pfam" id="PF01846">
    <property type="entry name" value="FF"/>
    <property type="match status" value="5"/>
</dbReference>
<dbReference type="SMART" id="SM00441">
    <property type="entry name" value="FF"/>
    <property type="match status" value="5"/>
</dbReference>
<feature type="region of interest" description="Disordered" evidence="3">
    <location>
        <begin position="623"/>
        <end position="668"/>
    </location>
</feature>
<dbReference type="Gene3D" id="2.20.70.10">
    <property type="match status" value="2"/>
</dbReference>
<evidence type="ECO:0000259" key="5">
    <source>
        <dbReference type="PROSITE" id="PS51676"/>
    </source>
</evidence>
<feature type="domain" description="FF" evidence="5">
    <location>
        <begin position="943"/>
        <end position="1000"/>
    </location>
</feature>
<organism evidence="6 7">
    <name type="scientific">Xanthoceras sorbifolium</name>
    <dbReference type="NCBI Taxonomy" id="99658"/>
    <lineage>
        <taxon>Eukaryota</taxon>
        <taxon>Viridiplantae</taxon>
        <taxon>Streptophyta</taxon>
        <taxon>Embryophyta</taxon>
        <taxon>Tracheophyta</taxon>
        <taxon>Spermatophyta</taxon>
        <taxon>Magnoliopsida</taxon>
        <taxon>eudicotyledons</taxon>
        <taxon>Gunneridae</taxon>
        <taxon>Pentapetalae</taxon>
        <taxon>rosids</taxon>
        <taxon>malvids</taxon>
        <taxon>Sapindales</taxon>
        <taxon>Sapindaceae</taxon>
        <taxon>Xanthoceroideae</taxon>
        <taxon>Xanthoceras</taxon>
    </lineage>
</organism>
<keyword evidence="2" id="KW-0175">Coiled coil</keyword>
<name>A0ABQ8HZN2_9ROSI</name>
<keyword evidence="1" id="KW-0677">Repeat</keyword>
<evidence type="ECO:0000256" key="1">
    <source>
        <dbReference type="ARBA" id="ARBA00022737"/>
    </source>
</evidence>
<evidence type="ECO:0000313" key="7">
    <source>
        <dbReference type="Proteomes" id="UP000827721"/>
    </source>
</evidence>
<comment type="caution">
    <text evidence="6">The sequence shown here is derived from an EMBL/GenBank/DDBJ whole genome shotgun (WGS) entry which is preliminary data.</text>
</comment>
<evidence type="ECO:0008006" key="8">
    <source>
        <dbReference type="Google" id="ProtNLM"/>
    </source>
</evidence>
<sequence>MEGLIINFVFSIYKNIVGKGVTLLPRTRSLKKTPKRQKNTQIILSHLHCFSHSDKIMSSSDWLPQEVQPSASNDPLPASSAGGPSGGPSTPVVTPASSAGTPILQGPGSSACESIHEPSQAKFGNASGCVVPSSSFSYHVLPNSNTTAGGSQQSMSSSLINSNPSVSPAVFLSSEPGLDSYARPFLYNTSQTGVNFPTNRQFQSSTDPSSAFPQAGPASPASTNSWSVSLSVNNSSSTMAASSTSNINPTTTWMPTNPFPRPLGLYGTPGTSVPPGLPLSAPMTASSAVMDSNSSAVLRPGVPSSPASVNLPVQHQIYTTYPSLPPMGGSPQGPWLQAPQIGVTPRPPFLPYPAVYPAHFPLSSRGMPQSSVPLSDSQPPGVSSIRTAGAISTSSVASGFQTVGASGIQAGAPSSGIDNKDQVNDVDTKEGTAANEQLDAWTAHKSDTGVVYYYNAVTGKSTYEKPAGFKGEPDKVPVQPTPVSMEYLAGTDWALVSTNDGKKYYYNSKIKAFSVLLHLVSSWQIPSEVTELRKKQDDGISKEHIMSDPNTNILIEKGSAPTCLSAPAVNTGGRDAAALRSSGVPGSSSALDLIKKKLQDSGTPVNSTPDPVSTGTMVSELNGSRAVEGTVKGLQSENSKEKLKDANGDGNMSDSSSDSEDGGSGPRKECVMKFKEMLKERGVAPFSKWEKELPKIVFDPRFKAIPSQSARRALFEHFVKTRAEEERKEKRAAQKAAMEGFKQLLEEASEDIDHKTDYKTFKKKWGSDSRFEALDRKDRELLLNERVFSLKRAIEEKAQAARAATASSFKFMLREKGDITVNCRWSRVKDGLRYDPRYKSVKHEDREVLFNEYISELKAAEEEAERETKAKREEQFYNDDQSGILIGVAANACIVFICSVYNVHSVVLNAKFQERLKERERELRKRKAREEQEMERVRVKVRRKEAVTSFQALLVETIKDPQASWTESKPKLEKDPQGRAAHPDLDPSDMEKLFREHIKMLYERCVHDFKVLLAEVITAESAAQETEDGKTVLNSWSTAKRLLKPDPRYNKMPRKEREALWRRYAEEMLRKQNSTCDRTEDKHKNAKSRSSVDAVRHSSSSRRIHERR</sequence>
<feature type="region of interest" description="Disordered" evidence="3">
    <location>
        <begin position="965"/>
        <end position="987"/>
    </location>
</feature>
<evidence type="ECO:0000256" key="2">
    <source>
        <dbReference type="SAM" id="Coils"/>
    </source>
</evidence>
<accession>A0ABQ8HZN2</accession>